<dbReference type="Gene3D" id="3.40.50.1000">
    <property type="entry name" value="HAD superfamily/HAD-like"/>
    <property type="match status" value="1"/>
</dbReference>
<proteinExistence type="predicted"/>
<dbReference type="PANTHER" id="PTHR20371:SF1">
    <property type="entry name" value="ENOLASE-PHOSPHATASE E1"/>
    <property type="match status" value="1"/>
</dbReference>
<evidence type="ECO:0000313" key="2">
    <source>
        <dbReference type="Proteomes" id="UP001237642"/>
    </source>
</evidence>
<dbReference type="InterPro" id="IPR036412">
    <property type="entry name" value="HAD-like_sf"/>
</dbReference>
<gene>
    <name evidence="1" type="ORF">POM88_004906</name>
</gene>
<protein>
    <submittedName>
        <fullName evidence="1">Uncharacterized protein</fullName>
    </submittedName>
</protein>
<organism evidence="1 2">
    <name type="scientific">Heracleum sosnowskyi</name>
    <dbReference type="NCBI Taxonomy" id="360622"/>
    <lineage>
        <taxon>Eukaryota</taxon>
        <taxon>Viridiplantae</taxon>
        <taxon>Streptophyta</taxon>
        <taxon>Embryophyta</taxon>
        <taxon>Tracheophyta</taxon>
        <taxon>Spermatophyta</taxon>
        <taxon>Magnoliopsida</taxon>
        <taxon>eudicotyledons</taxon>
        <taxon>Gunneridae</taxon>
        <taxon>Pentapetalae</taxon>
        <taxon>asterids</taxon>
        <taxon>campanulids</taxon>
        <taxon>Apiales</taxon>
        <taxon>Apiaceae</taxon>
        <taxon>Apioideae</taxon>
        <taxon>apioid superclade</taxon>
        <taxon>Tordylieae</taxon>
        <taxon>Tordyliinae</taxon>
        <taxon>Heracleum</taxon>
    </lineage>
</organism>
<reference evidence="1" key="2">
    <citation type="submission" date="2023-05" db="EMBL/GenBank/DDBJ databases">
        <authorList>
            <person name="Schelkunov M.I."/>
        </authorList>
    </citation>
    <scope>NUCLEOTIDE SEQUENCE</scope>
    <source>
        <strain evidence="1">Hsosn_3</strain>
        <tissue evidence="1">Leaf</tissue>
    </source>
</reference>
<comment type="caution">
    <text evidence="1">The sequence shown here is derived from an EMBL/GenBank/DDBJ whole genome shotgun (WGS) entry which is preliminary data.</text>
</comment>
<dbReference type="PANTHER" id="PTHR20371">
    <property type="entry name" value="ENOLASE-PHOSPHATASE E1"/>
    <property type="match status" value="1"/>
</dbReference>
<dbReference type="GO" id="GO:0019509">
    <property type="term" value="P:L-methionine salvage from methylthioadenosine"/>
    <property type="evidence" value="ECO:0007669"/>
    <property type="project" value="TreeGrafter"/>
</dbReference>
<keyword evidence="2" id="KW-1185">Reference proteome</keyword>
<dbReference type="Proteomes" id="UP001237642">
    <property type="component" value="Unassembled WGS sequence"/>
</dbReference>
<dbReference type="EMBL" id="JAUIZM010000001">
    <property type="protein sequence ID" value="KAK1405301.1"/>
    <property type="molecule type" value="Genomic_DNA"/>
</dbReference>
<dbReference type="SUPFAM" id="SSF56784">
    <property type="entry name" value="HAD-like"/>
    <property type="match status" value="1"/>
</dbReference>
<name>A0AAD8NEL5_9APIA</name>
<evidence type="ECO:0000313" key="1">
    <source>
        <dbReference type="EMBL" id="KAK1405301.1"/>
    </source>
</evidence>
<reference evidence="1" key="1">
    <citation type="submission" date="2023-02" db="EMBL/GenBank/DDBJ databases">
        <title>Genome of toxic invasive species Heracleum sosnowskyi carries increased number of genes despite the absence of recent whole-genome duplications.</title>
        <authorList>
            <person name="Schelkunov M."/>
            <person name="Shtratnikova V."/>
            <person name="Makarenko M."/>
            <person name="Klepikova A."/>
            <person name="Omelchenko D."/>
            <person name="Novikova G."/>
            <person name="Obukhova E."/>
            <person name="Bogdanov V."/>
            <person name="Penin A."/>
            <person name="Logacheva M."/>
        </authorList>
    </citation>
    <scope>NUCLEOTIDE SEQUENCE</scope>
    <source>
        <strain evidence="1">Hsosn_3</strain>
        <tissue evidence="1">Leaf</tissue>
    </source>
</reference>
<dbReference type="GO" id="GO:0043874">
    <property type="term" value="F:acireductone synthase activity"/>
    <property type="evidence" value="ECO:0007669"/>
    <property type="project" value="TreeGrafter"/>
</dbReference>
<dbReference type="InterPro" id="IPR023214">
    <property type="entry name" value="HAD_sf"/>
</dbReference>
<sequence length="187" mass="20783">MMPYPGHHNSLSCPLQCTDCAPIFLKAYEMRNAGALGFDWSSTGHGPLSSGGVCRCLNNGRAMRKETIGFGCVTELFYRVPYGNLNFEIVSWLVSCLMKCQKFLKYGMPQVYIYSSSSRGAQRLLFSNSTHGDRRKYICGYFGTTIRTKTEAKSYLEILETIGVDKPEEILLVTSDIQAAMTARAVG</sequence>
<dbReference type="AlphaFoldDB" id="A0AAD8NEL5"/>
<accession>A0AAD8NEL5</accession>